<dbReference type="PANTHER" id="PTHR30026">
    <property type="entry name" value="OUTER MEMBRANE PROTEIN TOLC"/>
    <property type="match status" value="1"/>
</dbReference>
<evidence type="ECO:0000256" key="5">
    <source>
        <dbReference type="ARBA" id="ARBA00022692"/>
    </source>
</evidence>
<proteinExistence type="inferred from homology"/>
<dbReference type="EMBL" id="JBHTMY010000003">
    <property type="protein sequence ID" value="MFD1315710.1"/>
    <property type="molecule type" value="Genomic_DNA"/>
</dbReference>
<comment type="subcellular location">
    <subcellularLocation>
        <location evidence="1">Cell outer membrane</location>
    </subcellularLocation>
</comment>
<organism evidence="8 9">
    <name type="scientific">Namhaeicola litoreus</name>
    <dbReference type="NCBI Taxonomy" id="1052145"/>
    <lineage>
        <taxon>Bacteria</taxon>
        <taxon>Pseudomonadati</taxon>
        <taxon>Bacteroidota</taxon>
        <taxon>Flavobacteriia</taxon>
        <taxon>Flavobacteriales</taxon>
        <taxon>Flavobacteriaceae</taxon>
        <taxon>Namhaeicola</taxon>
    </lineage>
</organism>
<evidence type="ECO:0000256" key="6">
    <source>
        <dbReference type="ARBA" id="ARBA00023136"/>
    </source>
</evidence>
<dbReference type="InterPro" id="IPR051906">
    <property type="entry name" value="TolC-like"/>
</dbReference>
<keyword evidence="6" id="KW-0472">Membrane</keyword>
<dbReference type="PANTHER" id="PTHR30026:SF20">
    <property type="entry name" value="OUTER MEMBRANE PROTEIN TOLC"/>
    <property type="match status" value="1"/>
</dbReference>
<dbReference type="RefSeq" id="WP_377178141.1">
    <property type="nucleotide sequence ID" value="NZ_JBHTMY010000003.1"/>
</dbReference>
<gene>
    <name evidence="8" type="ORF">ACFQ39_08795</name>
</gene>
<dbReference type="InterPro" id="IPR003423">
    <property type="entry name" value="OMP_efflux"/>
</dbReference>
<reference evidence="9" key="1">
    <citation type="journal article" date="2019" name="Int. J. Syst. Evol. Microbiol.">
        <title>The Global Catalogue of Microorganisms (GCM) 10K type strain sequencing project: providing services to taxonomists for standard genome sequencing and annotation.</title>
        <authorList>
            <consortium name="The Broad Institute Genomics Platform"/>
            <consortium name="The Broad Institute Genome Sequencing Center for Infectious Disease"/>
            <person name="Wu L."/>
            <person name="Ma J."/>
        </authorList>
    </citation>
    <scope>NUCLEOTIDE SEQUENCE [LARGE SCALE GENOMIC DNA]</scope>
    <source>
        <strain evidence="9">CCUG 61485</strain>
    </source>
</reference>
<sequence>MKRFLILVGLLIFNVGFAQEMETLIEIALENSPEIEKFELQHEIVKEKVNEVNNIPNTEVGFGYFISEPETRTGAQRYKVSVKQMLPWFGSITARENYVGSLADAQYEDLIIAKRKLIASVSQSYYNLNALKAQKAVLIENMELLNTFENLALTYVEVGKSSAVDVLKLQMRQNELKQLHSILEFNYLAEQTNLNKLLNRDKDTPIEISDNLIIPESSEVSSQKNIELHPEILKFDKLYQSVVQSELLNQKEKNPMIGFGIDYINVEERTDMDFSDNGKDILMPMVALTIPIFNKKYKSQTRQNELQQQEIIAQKQERTNTLEAALDKAINDRYSAIISFETQQKNLIQAKNAEEILIKNYETGTIDFKDVLDIQELQIKFQLAQIDAVKSYYVQSSIINYLSL</sequence>
<keyword evidence="9" id="KW-1185">Reference proteome</keyword>
<keyword evidence="7" id="KW-0998">Cell outer membrane</keyword>
<dbReference type="Proteomes" id="UP001597201">
    <property type="component" value="Unassembled WGS sequence"/>
</dbReference>
<keyword evidence="3" id="KW-0813">Transport</keyword>
<evidence type="ECO:0000256" key="4">
    <source>
        <dbReference type="ARBA" id="ARBA00022452"/>
    </source>
</evidence>
<evidence type="ECO:0000313" key="9">
    <source>
        <dbReference type="Proteomes" id="UP001597201"/>
    </source>
</evidence>
<evidence type="ECO:0000313" key="8">
    <source>
        <dbReference type="EMBL" id="MFD1315710.1"/>
    </source>
</evidence>
<name>A0ABW3Y2R4_9FLAO</name>
<dbReference type="Pfam" id="PF02321">
    <property type="entry name" value="OEP"/>
    <property type="match status" value="1"/>
</dbReference>
<evidence type="ECO:0000256" key="1">
    <source>
        <dbReference type="ARBA" id="ARBA00004442"/>
    </source>
</evidence>
<accession>A0ABW3Y2R4</accession>
<comment type="similarity">
    <text evidence="2">Belongs to the outer membrane factor (OMF) (TC 1.B.17) family.</text>
</comment>
<evidence type="ECO:0000256" key="7">
    <source>
        <dbReference type="ARBA" id="ARBA00023237"/>
    </source>
</evidence>
<evidence type="ECO:0000256" key="3">
    <source>
        <dbReference type="ARBA" id="ARBA00022448"/>
    </source>
</evidence>
<dbReference type="Gene3D" id="1.20.1600.10">
    <property type="entry name" value="Outer membrane efflux proteins (OEP)"/>
    <property type="match status" value="1"/>
</dbReference>
<keyword evidence="5" id="KW-0812">Transmembrane</keyword>
<comment type="caution">
    <text evidence="8">The sequence shown here is derived from an EMBL/GenBank/DDBJ whole genome shotgun (WGS) entry which is preliminary data.</text>
</comment>
<protein>
    <submittedName>
        <fullName evidence="8">TolC family protein</fullName>
    </submittedName>
</protein>
<evidence type="ECO:0000256" key="2">
    <source>
        <dbReference type="ARBA" id="ARBA00007613"/>
    </source>
</evidence>
<keyword evidence="4" id="KW-1134">Transmembrane beta strand</keyword>
<dbReference type="SUPFAM" id="SSF56954">
    <property type="entry name" value="Outer membrane efflux proteins (OEP)"/>
    <property type="match status" value="1"/>
</dbReference>